<evidence type="ECO:0000313" key="2">
    <source>
        <dbReference type="Proteomes" id="UP000664795"/>
    </source>
</evidence>
<gene>
    <name evidence="1" type="ORF">J2I48_27735</name>
</gene>
<keyword evidence="2" id="KW-1185">Reference proteome</keyword>
<comment type="caution">
    <text evidence="1">The sequence shown here is derived from an EMBL/GenBank/DDBJ whole genome shotgun (WGS) entry which is preliminary data.</text>
</comment>
<dbReference type="AlphaFoldDB" id="A0A939G9N8"/>
<evidence type="ECO:0008006" key="3">
    <source>
        <dbReference type="Google" id="ProtNLM"/>
    </source>
</evidence>
<evidence type="ECO:0000313" key="1">
    <source>
        <dbReference type="EMBL" id="MBO0934834.1"/>
    </source>
</evidence>
<sequence>MFETLMNLVQQNAGSAITNNPAIPNEHNNSAMQTVAESIMGGLGQQAQGGGLGNLLGMVVNGGGNVQDNPVTQGVQQHVEQSLMQKLGISPGVAMSVAGALVPMVLSKLMHKAADPNDSSVDGNTIMGAATGQQGTDWMGMAGSAMADGKLDMNDLMRVAGSQMGGGGGLGGMLGGLLGGR</sequence>
<name>A0A939G9N8_9BACT</name>
<reference evidence="1 2" key="1">
    <citation type="submission" date="2021-03" db="EMBL/GenBank/DDBJ databases">
        <title>Fibrella sp. HMF5036 genome sequencing and assembly.</title>
        <authorList>
            <person name="Kang H."/>
            <person name="Kim H."/>
            <person name="Bae S."/>
            <person name="Joh K."/>
        </authorList>
    </citation>
    <scope>NUCLEOTIDE SEQUENCE [LARGE SCALE GENOMIC DNA]</scope>
    <source>
        <strain evidence="1 2">HMF5036</strain>
    </source>
</reference>
<dbReference type="EMBL" id="JAFMYU010000039">
    <property type="protein sequence ID" value="MBO0934834.1"/>
    <property type="molecule type" value="Genomic_DNA"/>
</dbReference>
<proteinExistence type="predicted"/>
<organism evidence="1 2">
    <name type="scientific">Fibrella aquatilis</name>
    <dbReference type="NCBI Taxonomy" id="2817059"/>
    <lineage>
        <taxon>Bacteria</taxon>
        <taxon>Pseudomonadati</taxon>
        <taxon>Bacteroidota</taxon>
        <taxon>Cytophagia</taxon>
        <taxon>Cytophagales</taxon>
        <taxon>Spirosomataceae</taxon>
        <taxon>Fibrella</taxon>
    </lineage>
</organism>
<accession>A0A939G9N8</accession>
<dbReference type="Proteomes" id="UP000664795">
    <property type="component" value="Unassembled WGS sequence"/>
</dbReference>
<dbReference type="RefSeq" id="WP_207338798.1">
    <property type="nucleotide sequence ID" value="NZ_JAFMYU010000039.1"/>
</dbReference>
<protein>
    <recommendedName>
        <fullName evidence="3">DUF937 domain-containing protein</fullName>
    </recommendedName>
</protein>